<reference evidence="4 5" key="1">
    <citation type="submission" date="2023-03" db="EMBL/GenBank/DDBJ databases">
        <title>Novosphingobium cyanobacteriorum sp. nov., isolated from a eutrophic reservoir during the Microcystis bloom period.</title>
        <authorList>
            <person name="Kang M."/>
            <person name="Le V."/>
            <person name="Ko S.-R."/>
            <person name="Lee S.-A."/>
            <person name="Ahn C.-Y."/>
        </authorList>
    </citation>
    <scope>NUCLEOTIDE SEQUENCE [LARGE SCALE GENOMIC DNA]</scope>
    <source>
        <strain evidence="4 5">HBC54</strain>
    </source>
</reference>
<evidence type="ECO:0000259" key="2">
    <source>
        <dbReference type="Pfam" id="PF02563"/>
    </source>
</evidence>
<organism evidence="4 5">
    <name type="scientific">Novosphingobium cyanobacteriorum</name>
    <dbReference type="NCBI Taxonomy" id="3024215"/>
    <lineage>
        <taxon>Bacteria</taxon>
        <taxon>Pseudomonadati</taxon>
        <taxon>Pseudomonadota</taxon>
        <taxon>Alphaproteobacteria</taxon>
        <taxon>Sphingomonadales</taxon>
        <taxon>Sphingomonadaceae</taxon>
        <taxon>Novosphingobium</taxon>
    </lineage>
</organism>
<gene>
    <name evidence="4" type="ORF">POM99_17380</name>
</gene>
<dbReference type="PANTHER" id="PTHR33619">
    <property type="entry name" value="POLYSACCHARIDE EXPORT PROTEIN GFCE-RELATED"/>
    <property type="match status" value="1"/>
</dbReference>
<dbReference type="InterPro" id="IPR019554">
    <property type="entry name" value="Soluble_ligand-bd"/>
</dbReference>
<keyword evidence="5" id="KW-1185">Reference proteome</keyword>
<feature type="domain" description="Polysaccharide export protein N-terminal" evidence="2">
    <location>
        <begin position="10"/>
        <end position="85"/>
    </location>
</feature>
<dbReference type="RefSeq" id="WP_277279755.1">
    <property type="nucleotide sequence ID" value="NZ_JAROCY010000019.1"/>
</dbReference>
<evidence type="ECO:0000259" key="3">
    <source>
        <dbReference type="Pfam" id="PF10531"/>
    </source>
</evidence>
<feature type="domain" description="Soluble ligand binding" evidence="3">
    <location>
        <begin position="92"/>
        <end position="143"/>
    </location>
</feature>
<dbReference type="Gene3D" id="3.30.1950.10">
    <property type="entry name" value="wza like domain"/>
    <property type="match status" value="1"/>
</dbReference>
<dbReference type="InterPro" id="IPR049712">
    <property type="entry name" value="Poly_export"/>
</dbReference>
<comment type="caution">
    <text evidence="4">The sequence shown here is derived from an EMBL/GenBank/DDBJ whole genome shotgun (WGS) entry which is preliminary data.</text>
</comment>
<dbReference type="PANTHER" id="PTHR33619:SF3">
    <property type="entry name" value="POLYSACCHARIDE EXPORT PROTEIN GFCE-RELATED"/>
    <property type="match status" value="1"/>
</dbReference>
<evidence type="ECO:0000256" key="1">
    <source>
        <dbReference type="ARBA" id="ARBA00022729"/>
    </source>
</evidence>
<protein>
    <submittedName>
        <fullName evidence="4">Polysaccharide export protein</fullName>
    </submittedName>
</protein>
<dbReference type="InterPro" id="IPR003715">
    <property type="entry name" value="Poly_export_N"/>
</dbReference>
<dbReference type="Pfam" id="PF02563">
    <property type="entry name" value="Poly_export"/>
    <property type="match status" value="1"/>
</dbReference>
<evidence type="ECO:0000313" key="5">
    <source>
        <dbReference type="Proteomes" id="UP001222770"/>
    </source>
</evidence>
<proteinExistence type="predicted"/>
<dbReference type="EMBL" id="JAROCY010000019">
    <property type="protein sequence ID" value="MDF8334984.1"/>
    <property type="molecule type" value="Genomic_DNA"/>
</dbReference>
<evidence type="ECO:0000313" key="4">
    <source>
        <dbReference type="EMBL" id="MDF8334984.1"/>
    </source>
</evidence>
<dbReference type="Pfam" id="PF10531">
    <property type="entry name" value="SLBB"/>
    <property type="match status" value="1"/>
</dbReference>
<sequence length="194" mass="20897">MPTPEAHVPVQDYRIGPLDTVSITVFQEPDLSVKDVVVEASGTLSLPLLGKTQVAGLTTSELAADLQAKYGARYVRNPQVNVTITNPVSQQVTVEGNVIQPGSYPVAGRMTLLRALASARGPTRMAALDEVVVFRVVNGQRMGALFDVNAIRKGRAPDPQIMGDDMVIVGFNAVKGAYRDFLQTAPVFAIFRNF</sequence>
<name>A0ABT6CN93_9SPHN</name>
<dbReference type="Proteomes" id="UP001222770">
    <property type="component" value="Unassembled WGS sequence"/>
</dbReference>
<accession>A0ABT6CN93</accession>
<keyword evidence="1" id="KW-0732">Signal</keyword>